<dbReference type="EMBL" id="JAAEDI010000002">
    <property type="protein sequence ID" value="MBR0648408.1"/>
    <property type="molecule type" value="Genomic_DNA"/>
</dbReference>
<dbReference type="InterPro" id="IPR005064">
    <property type="entry name" value="BUG"/>
</dbReference>
<dbReference type="Gene3D" id="3.40.190.10">
    <property type="entry name" value="Periplasmic binding protein-like II"/>
    <property type="match status" value="1"/>
</dbReference>
<dbReference type="SUPFAM" id="SSF53850">
    <property type="entry name" value="Periplasmic binding protein-like II"/>
    <property type="match status" value="1"/>
</dbReference>
<dbReference type="Pfam" id="PF03401">
    <property type="entry name" value="TctC"/>
    <property type="match status" value="1"/>
</dbReference>
<dbReference type="PANTHER" id="PTHR42928">
    <property type="entry name" value="TRICARBOXYLATE-BINDING PROTEIN"/>
    <property type="match status" value="1"/>
</dbReference>
<keyword evidence="4" id="KW-1185">Reference proteome</keyword>
<evidence type="ECO:0000256" key="2">
    <source>
        <dbReference type="SAM" id="SignalP"/>
    </source>
</evidence>
<evidence type="ECO:0000256" key="1">
    <source>
        <dbReference type="ARBA" id="ARBA00006987"/>
    </source>
</evidence>
<protein>
    <submittedName>
        <fullName evidence="3">Tripartite tricarboxylate transporter substrate binding protein</fullName>
    </submittedName>
</protein>
<reference evidence="4" key="1">
    <citation type="journal article" date="2021" name="Syst. Appl. Microbiol.">
        <title>Roseomonas hellenica sp. nov., isolated from roots of wild-growing Alkanna tinctoria.</title>
        <authorList>
            <person name="Rat A."/>
            <person name="Naranjo H.D."/>
            <person name="Lebbe L."/>
            <person name="Cnockaert M."/>
            <person name="Krigas N."/>
            <person name="Grigoriadou K."/>
            <person name="Maloupa E."/>
            <person name="Willems A."/>
        </authorList>
    </citation>
    <scope>NUCLEOTIDE SEQUENCE [LARGE SCALE GENOMIC DNA]</scope>
    <source>
        <strain evidence="4">LMG 31159</strain>
    </source>
</reference>
<dbReference type="PIRSF" id="PIRSF017082">
    <property type="entry name" value="YflP"/>
    <property type="match status" value="1"/>
</dbReference>
<keyword evidence="2" id="KW-0732">Signal</keyword>
<feature type="signal peptide" evidence="2">
    <location>
        <begin position="1"/>
        <end position="26"/>
    </location>
</feature>
<dbReference type="RefSeq" id="WP_211865577.1">
    <property type="nucleotide sequence ID" value="NZ_JAAEDI010000002.1"/>
</dbReference>
<feature type="chain" id="PRO_5046817814" evidence="2">
    <location>
        <begin position="27"/>
        <end position="322"/>
    </location>
</feature>
<accession>A0ABS5EBK6</accession>
<name>A0ABS5EBK6_9PROT</name>
<dbReference type="CDD" id="cd13578">
    <property type="entry name" value="PBP2_Bug27"/>
    <property type="match status" value="1"/>
</dbReference>
<evidence type="ECO:0000313" key="3">
    <source>
        <dbReference type="EMBL" id="MBR0648408.1"/>
    </source>
</evidence>
<dbReference type="PANTHER" id="PTHR42928:SF5">
    <property type="entry name" value="BLR1237 PROTEIN"/>
    <property type="match status" value="1"/>
</dbReference>
<evidence type="ECO:0000313" key="4">
    <source>
        <dbReference type="Proteomes" id="UP000698752"/>
    </source>
</evidence>
<comment type="caution">
    <text evidence="3">The sequence shown here is derived from an EMBL/GenBank/DDBJ whole genome shotgun (WGS) entry which is preliminary data.</text>
</comment>
<proteinExistence type="inferred from homology"/>
<dbReference type="Gene3D" id="3.40.190.150">
    <property type="entry name" value="Bordetella uptake gene, domain 1"/>
    <property type="match status" value="1"/>
</dbReference>
<organism evidence="3 4">
    <name type="scientific">Neoroseomonas terrae</name>
    <dbReference type="NCBI Taxonomy" id="424799"/>
    <lineage>
        <taxon>Bacteria</taxon>
        <taxon>Pseudomonadati</taxon>
        <taxon>Pseudomonadota</taxon>
        <taxon>Alphaproteobacteria</taxon>
        <taxon>Acetobacterales</taxon>
        <taxon>Acetobacteraceae</taxon>
        <taxon>Neoroseomonas</taxon>
    </lineage>
</organism>
<dbReference type="Proteomes" id="UP000698752">
    <property type="component" value="Unassembled WGS sequence"/>
</dbReference>
<sequence length="322" mass="33624">MTITRRLLGAGLLGAPAIAAARNAHAQAAWPSRAVRIVVPYTPGGVSDITARLIAEPLAAAWGQPVPVENRAGADGVIGTEVVARSPADGYTLGLVSVGHPVNAAFYRLPFDTMRDFTFVTQTTSTPLVLCAAPAFAPNTPAELAEYAKRNPGVTFAGTGGVVRLAPVLFAQRAGVTLEYVPYRGSTQAHPDLIGGRVNIMFDTVPAALPHIQSGALKALATTGAQRSPQLPNVPTMAESFLPGFEASTWGMIIAPANLPAPVLAKLNTDIRAALQNPTVVDRHKTLGAAIVSNSPEEMRAFTQAEMEKWGAAARAAGIQQQ</sequence>
<gene>
    <name evidence="3" type="ORF">GXW78_01920</name>
</gene>
<comment type="similarity">
    <text evidence="1">Belongs to the UPF0065 (bug) family.</text>
</comment>
<dbReference type="InterPro" id="IPR042100">
    <property type="entry name" value="Bug_dom1"/>
</dbReference>